<accession>D3TA43</accession>
<protein>
    <submittedName>
        <fullName evidence="2">Uncharacterized protein</fullName>
    </submittedName>
</protein>
<keyword evidence="1" id="KW-0175">Coiled coil</keyword>
<feature type="coiled-coil region" evidence="1">
    <location>
        <begin position="78"/>
        <end position="154"/>
    </location>
</feature>
<dbReference type="EMBL" id="CP001941">
    <property type="protein sequence ID" value="ADD08972.1"/>
    <property type="molecule type" value="Genomic_DNA"/>
</dbReference>
<proteinExistence type="predicted"/>
<organism evidence="2 3">
    <name type="scientific">Aciduliprofundum boonei (strain DSM 19572 / T469)</name>
    <dbReference type="NCBI Taxonomy" id="439481"/>
    <lineage>
        <taxon>Archaea</taxon>
        <taxon>Methanobacteriati</taxon>
        <taxon>Thermoplasmatota</taxon>
        <taxon>DHVE2 group</taxon>
        <taxon>Candidatus Aciduliprofundum</taxon>
    </lineage>
</organism>
<dbReference type="HOGENOM" id="CLU_1648208_0_0_2"/>
<dbReference type="Proteomes" id="UP000001400">
    <property type="component" value="Chromosome"/>
</dbReference>
<evidence type="ECO:0000313" key="3">
    <source>
        <dbReference type="Proteomes" id="UP000001400"/>
    </source>
</evidence>
<dbReference type="KEGG" id="abi:Aboo_1163"/>
<evidence type="ECO:0000256" key="1">
    <source>
        <dbReference type="SAM" id="Coils"/>
    </source>
</evidence>
<sequence>MFFILLILPENFIYLSRHIILVLVMNKRGKKKSAPKPYEMPKLFEEEHEEVSSYKELDAQNHIEAVREEEKMERYKEASKLRKKAAEFEKKAAFYHRKYKEEMEKVAKYQAYKAKYKDKEHEIKQKIKELKRRIEDYQMELKNAESLKKRGELQPHIKIK</sequence>
<reference evidence="2" key="1">
    <citation type="submission" date="2010-02" db="EMBL/GenBank/DDBJ databases">
        <title>Complete sequence of Aciduliprofundum boonei T469.</title>
        <authorList>
            <consortium name="US DOE Joint Genome Institute"/>
            <person name="Lucas S."/>
            <person name="Copeland A."/>
            <person name="Lapidus A."/>
            <person name="Cheng J.-F."/>
            <person name="Bruce D."/>
            <person name="Goodwin L."/>
            <person name="Pitluck S."/>
            <person name="Saunders E."/>
            <person name="Detter J.C."/>
            <person name="Han C."/>
            <person name="Tapia R."/>
            <person name="Land M."/>
            <person name="Hauser L."/>
            <person name="Kyrpides N."/>
            <person name="Mikhailova N."/>
            <person name="Flores G."/>
            <person name="Reysenbach A.-L."/>
            <person name="Woyke T."/>
        </authorList>
    </citation>
    <scope>NUCLEOTIDE SEQUENCE</scope>
    <source>
        <strain evidence="2">T469</strain>
    </source>
</reference>
<keyword evidence="3" id="KW-1185">Reference proteome</keyword>
<gene>
    <name evidence="2" type="ordered locus">Aboo_1163</name>
</gene>
<dbReference type="AlphaFoldDB" id="D3TA43"/>
<evidence type="ECO:0000313" key="2">
    <source>
        <dbReference type="EMBL" id="ADD08972.1"/>
    </source>
</evidence>
<name>D3TA43_ACIB4</name>